<reference evidence="8" key="1">
    <citation type="journal article" date="2015" name="PLoS Genet.">
        <title>Genome Sequence and Transcriptome Analyses of Chrysochromulina tobin: Metabolic Tools for Enhanced Algal Fitness in the Prominent Order Prymnesiales (Haptophyceae).</title>
        <authorList>
            <person name="Hovde B.T."/>
            <person name="Deodato C.R."/>
            <person name="Hunsperger H.M."/>
            <person name="Ryken S.A."/>
            <person name="Yost W."/>
            <person name="Jha R.K."/>
            <person name="Patterson J."/>
            <person name="Monnat R.J. Jr."/>
            <person name="Barlow S.B."/>
            <person name="Starkenburg S.R."/>
            <person name="Cattolico R.A."/>
        </authorList>
    </citation>
    <scope>NUCLEOTIDE SEQUENCE</scope>
    <source>
        <strain evidence="8">CCMP291</strain>
    </source>
</reference>
<dbReference type="OrthoDB" id="6136903at2759"/>
<feature type="domain" description="Arf-GAP" evidence="6">
    <location>
        <begin position="18"/>
        <end position="134"/>
    </location>
</feature>
<dbReference type="InterPro" id="IPR001849">
    <property type="entry name" value="PH_domain"/>
</dbReference>
<dbReference type="PROSITE" id="PS50115">
    <property type="entry name" value="ARFGAP"/>
    <property type="match status" value="1"/>
</dbReference>
<dbReference type="SMART" id="SM00105">
    <property type="entry name" value="ArfGap"/>
    <property type="match status" value="1"/>
</dbReference>
<evidence type="ECO:0000256" key="2">
    <source>
        <dbReference type="ARBA" id="ARBA00022771"/>
    </source>
</evidence>
<dbReference type="InterPro" id="IPR038508">
    <property type="entry name" value="ArfGAP_dom_sf"/>
</dbReference>
<dbReference type="SUPFAM" id="SSF57863">
    <property type="entry name" value="ArfGap/RecO-like zinc finger"/>
    <property type="match status" value="1"/>
</dbReference>
<dbReference type="Gene3D" id="1.10.220.150">
    <property type="entry name" value="Arf GTPase activating protein"/>
    <property type="match status" value="1"/>
</dbReference>
<feature type="domain" description="PH" evidence="5">
    <location>
        <begin position="137"/>
        <end position="236"/>
    </location>
</feature>
<keyword evidence="3" id="KW-0862">Zinc</keyword>
<dbReference type="Pfam" id="PF01412">
    <property type="entry name" value="ArfGap"/>
    <property type="match status" value="1"/>
</dbReference>
<evidence type="ECO:0000256" key="4">
    <source>
        <dbReference type="PROSITE-ProRule" id="PRU00288"/>
    </source>
</evidence>
<organism evidence="7 8">
    <name type="scientific">Chrysochromulina tobinii</name>
    <dbReference type="NCBI Taxonomy" id="1460289"/>
    <lineage>
        <taxon>Eukaryota</taxon>
        <taxon>Haptista</taxon>
        <taxon>Haptophyta</taxon>
        <taxon>Prymnesiophyceae</taxon>
        <taxon>Prymnesiales</taxon>
        <taxon>Chrysochromulinaceae</taxon>
        <taxon>Chrysochromulina</taxon>
    </lineage>
</organism>
<dbReference type="SMART" id="SM00233">
    <property type="entry name" value="PH"/>
    <property type="match status" value="1"/>
</dbReference>
<dbReference type="InterPro" id="IPR011993">
    <property type="entry name" value="PH-like_dom_sf"/>
</dbReference>
<dbReference type="PRINTS" id="PR00405">
    <property type="entry name" value="REVINTRACTNG"/>
</dbReference>
<comment type="caution">
    <text evidence="7">The sequence shown here is derived from an EMBL/GenBank/DDBJ whole genome shotgun (WGS) entry which is preliminary data.</text>
</comment>
<evidence type="ECO:0000256" key="1">
    <source>
        <dbReference type="ARBA" id="ARBA00022723"/>
    </source>
</evidence>
<keyword evidence="1" id="KW-0479">Metal-binding</keyword>
<dbReference type="PANTHER" id="PTHR23180:SF160">
    <property type="entry name" value="ADP-RIBOSYLATION FACTOR GTPASE-ACTIVATING PROTEIN EFFECTOR PROTEIN 1"/>
    <property type="match status" value="1"/>
</dbReference>
<evidence type="ECO:0000256" key="3">
    <source>
        <dbReference type="ARBA" id="ARBA00022833"/>
    </source>
</evidence>
<proteinExistence type="predicted"/>
<dbReference type="InterPro" id="IPR037278">
    <property type="entry name" value="ARFGAP/RecO"/>
</dbReference>
<dbReference type="EMBL" id="JWZX01002885">
    <property type="protein sequence ID" value="KOO26164.1"/>
    <property type="molecule type" value="Genomic_DNA"/>
</dbReference>
<evidence type="ECO:0000259" key="5">
    <source>
        <dbReference type="PROSITE" id="PS50003"/>
    </source>
</evidence>
<accession>A0A0M0JHV9</accession>
<gene>
    <name evidence="7" type="ORF">Ctob_005671</name>
</gene>
<dbReference type="SUPFAM" id="SSF50729">
    <property type="entry name" value="PH domain-like"/>
    <property type="match status" value="1"/>
</dbReference>
<dbReference type="AlphaFoldDB" id="A0A0M0JHV9"/>
<keyword evidence="2 4" id="KW-0863">Zinc-finger</keyword>
<evidence type="ECO:0000313" key="7">
    <source>
        <dbReference type="EMBL" id="KOO26164.1"/>
    </source>
</evidence>
<evidence type="ECO:0000313" key="8">
    <source>
        <dbReference type="Proteomes" id="UP000037460"/>
    </source>
</evidence>
<evidence type="ECO:0000259" key="6">
    <source>
        <dbReference type="PROSITE" id="PS50115"/>
    </source>
</evidence>
<dbReference type="GO" id="GO:0005096">
    <property type="term" value="F:GTPase activator activity"/>
    <property type="evidence" value="ECO:0007669"/>
    <property type="project" value="InterPro"/>
</dbReference>
<dbReference type="PROSITE" id="PS50003">
    <property type="entry name" value="PH_DOMAIN"/>
    <property type="match status" value="1"/>
</dbReference>
<name>A0A0M0JHV9_9EUKA</name>
<dbReference type="PANTHER" id="PTHR23180">
    <property type="entry name" value="CENTAURIN/ARF"/>
    <property type="match status" value="1"/>
</dbReference>
<dbReference type="CDD" id="cd08204">
    <property type="entry name" value="ArfGap"/>
    <property type="match status" value="1"/>
</dbReference>
<dbReference type="Gene3D" id="2.30.29.30">
    <property type="entry name" value="Pleckstrin-homology domain (PH domain)/Phosphotyrosine-binding domain (PTB)"/>
    <property type="match status" value="1"/>
</dbReference>
<dbReference type="Pfam" id="PF00169">
    <property type="entry name" value="PH"/>
    <property type="match status" value="1"/>
</dbReference>
<sequence>MGTVTTSKGEQFRRWAAVRQRDGNDRCAECESRDTSWVVLNYGILICANCAGSHRGLGTHISKVRSTDLDTFTDDEFEWIESLGNAKSNGLWEAGLPSSMRRPAADAPACIRRIWLKQKYDEQRFTAGTQSSVPPDHESHRGWMWKQGGVVPTWRKRYFCVDHGRLLWFTSEAVGDSSFRGSMPLLGTSLHLDDADGRTLTLRAPAEDGRTVSLLLRTVDSEAAEEWLWSLYQSAAAAECMSPSAAAPPQRRKGFLSFR</sequence>
<protein>
    <submittedName>
        <fullName evidence="7">Gtp-ase activating protein for arf containing protein</fullName>
    </submittedName>
</protein>
<dbReference type="Proteomes" id="UP000037460">
    <property type="component" value="Unassembled WGS sequence"/>
</dbReference>
<dbReference type="GO" id="GO:0008270">
    <property type="term" value="F:zinc ion binding"/>
    <property type="evidence" value="ECO:0007669"/>
    <property type="project" value="UniProtKB-KW"/>
</dbReference>
<keyword evidence="8" id="KW-1185">Reference proteome</keyword>
<dbReference type="InterPro" id="IPR045258">
    <property type="entry name" value="ACAP1/2/3-like"/>
</dbReference>
<dbReference type="InterPro" id="IPR001164">
    <property type="entry name" value="ArfGAP_dom"/>
</dbReference>